<dbReference type="CDD" id="cd08939">
    <property type="entry name" value="KDSR-like_SDR_c"/>
    <property type="match status" value="1"/>
</dbReference>
<evidence type="ECO:0000313" key="13">
    <source>
        <dbReference type="EMBL" id="KAJ1966724.1"/>
    </source>
</evidence>
<accession>A0A9W8AU47</accession>
<dbReference type="OrthoDB" id="10267115at2759"/>
<evidence type="ECO:0000256" key="9">
    <source>
        <dbReference type="ARBA" id="ARBA00026112"/>
    </source>
</evidence>
<dbReference type="Gene3D" id="3.40.50.720">
    <property type="entry name" value="NAD(P)-binding Rossmann-like Domain"/>
    <property type="match status" value="1"/>
</dbReference>
<keyword evidence="8" id="KW-0443">Lipid metabolism</keyword>
<dbReference type="Proteomes" id="UP001150925">
    <property type="component" value="Unassembled WGS sequence"/>
</dbReference>
<gene>
    <name evidence="13" type="primary">TSC10</name>
    <name evidence="13" type="ORF">IWQ62_002289</name>
</gene>
<dbReference type="GO" id="GO:0047560">
    <property type="term" value="F:3-dehydrosphinganine reductase activity"/>
    <property type="evidence" value="ECO:0007669"/>
    <property type="project" value="UniProtKB-EC"/>
</dbReference>
<keyword evidence="12" id="KW-0812">Transmembrane</keyword>
<comment type="pathway">
    <text evidence="3">Sphingolipid metabolism.</text>
</comment>
<dbReference type="InterPro" id="IPR036291">
    <property type="entry name" value="NAD(P)-bd_dom_sf"/>
</dbReference>
<dbReference type="InterPro" id="IPR045022">
    <property type="entry name" value="KDSR-like"/>
</dbReference>
<reference evidence="13" key="1">
    <citation type="submission" date="2022-07" db="EMBL/GenBank/DDBJ databases">
        <title>Phylogenomic reconstructions and comparative analyses of Kickxellomycotina fungi.</title>
        <authorList>
            <person name="Reynolds N.K."/>
            <person name="Stajich J.E."/>
            <person name="Barry K."/>
            <person name="Grigoriev I.V."/>
            <person name="Crous P."/>
            <person name="Smith M.E."/>
        </authorList>
    </citation>
    <scope>NUCLEOTIDE SEQUENCE</scope>
    <source>
        <strain evidence="13">RSA 1196</strain>
    </source>
</reference>
<evidence type="ECO:0000256" key="3">
    <source>
        <dbReference type="ARBA" id="ARBA00004991"/>
    </source>
</evidence>
<dbReference type="AlphaFoldDB" id="A0A9W8AU47"/>
<evidence type="ECO:0000256" key="4">
    <source>
        <dbReference type="ARBA" id="ARBA00022824"/>
    </source>
</evidence>
<comment type="caution">
    <text evidence="13">The sequence shown here is derived from an EMBL/GenBank/DDBJ whole genome shotgun (WGS) entry which is preliminary data.</text>
</comment>
<dbReference type="PRINTS" id="PR00081">
    <property type="entry name" value="GDHRDH"/>
</dbReference>
<dbReference type="FunFam" id="3.40.50.720:FF:000468">
    <property type="entry name" value="Short-chain dehydrogenase, putative"/>
    <property type="match status" value="1"/>
</dbReference>
<feature type="transmembrane region" description="Helical" evidence="12">
    <location>
        <begin position="6"/>
        <end position="24"/>
    </location>
</feature>
<dbReference type="PANTHER" id="PTHR43550">
    <property type="entry name" value="3-KETODIHYDROSPHINGOSINE REDUCTASE"/>
    <property type="match status" value="1"/>
</dbReference>
<evidence type="ECO:0000256" key="1">
    <source>
        <dbReference type="ARBA" id="ARBA00004240"/>
    </source>
</evidence>
<comment type="pathway">
    <text evidence="2">Lipid metabolism; sphingolipid metabolism.</text>
</comment>
<evidence type="ECO:0000256" key="8">
    <source>
        <dbReference type="ARBA" id="ARBA00023098"/>
    </source>
</evidence>
<dbReference type="GO" id="GO:0005789">
    <property type="term" value="C:endoplasmic reticulum membrane"/>
    <property type="evidence" value="ECO:0007669"/>
    <property type="project" value="TreeGrafter"/>
</dbReference>
<dbReference type="PANTHER" id="PTHR43550:SF3">
    <property type="entry name" value="3-KETODIHYDROSPHINGOSINE REDUCTASE"/>
    <property type="match status" value="1"/>
</dbReference>
<evidence type="ECO:0000256" key="10">
    <source>
        <dbReference type="ARBA" id="ARBA00044737"/>
    </source>
</evidence>
<dbReference type="InterPro" id="IPR002347">
    <property type="entry name" value="SDR_fam"/>
</dbReference>
<evidence type="ECO:0000256" key="7">
    <source>
        <dbReference type="ARBA" id="ARBA00023002"/>
    </source>
</evidence>
<keyword evidence="14" id="KW-1185">Reference proteome</keyword>
<dbReference type="GO" id="GO:0030148">
    <property type="term" value="P:sphingolipid biosynthetic process"/>
    <property type="evidence" value="ECO:0007669"/>
    <property type="project" value="InterPro"/>
</dbReference>
<keyword evidence="12" id="KW-1133">Transmembrane helix</keyword>
<evidence type="ECO:0000256" key="6">
    <source>
        <dbReference type="ARBA" id="ARBA00022919"/>
    </source>
</evidence>
<dbReference type="EC" id="1.1.1.102" evidence="9"/>
<proteinExistence type="predicted"/>
<protein>
    <recommendedName>
        <fullName evidence="9">3-dehydrosphinganine reductase</fullName>
        <ecNumber evidence="9">1.1.1.102</ecNumber>
    </recommendedName>
</protein>
<keyword evidence="4" id="KW-0256">Endoplasmic reticulum</keyword>
<evidence type="ECO:0000256" key="5">
    <source>
        <dbReference type="ARBA" id="ARBA00022857"/>
    </source>
</evidence>
<comment type="catalytic activity">
    <reaction evidence="11">
        <text>sphinganine + NADP(+) = 3-oxosphinganine + NADPH + H(+)</text>
        <dbReference type="Rhea" id="RHEA:22640"/>
        <dbReference type="ChEBI" id="CHEBI:15378"/>
        <dbReference type="ChEBI" id="CHEBI:57783"/>
        <dbReference type="ChEBI" id="CHEBI:57817"/>
        <dbReference type="ChEBI" id="CHEBI:58299"/>
        <dbReference type="ChEBI" id="CHEBI:58349"/>
        <dbReference type="EC" id="1.1.1.102"/>
    </reaction>
    <physiologicalReaction direction="right-to-left" evidence="11">
        <dbReference type="Rhea" id="RHEA:22642"/>
    </physiologicalReaction>
</comment>
<evidence type="ECO:0000256" key="11">
    <source>
        <dbReference type="ARBA" id="ARBA00048930"/>
    </source>
</evidence>
<organism evidence="13 14">
    <name type="scientific">Dispira parvispora</name>
    <dbReference type="NCBI Taxonomy" id="1520584"/>
    <lineage>
        <taxon>Eukaryota</taxon>
        <taxon>Fungi</taxon>
        <taxon>Fungi incertae sedis</taxon>
        <taxon>Zoopagomycota</taxon>
        <taxon>Kickxellomycotina</taxon>
        <taxon>Dimargaritomycetes</taxon>
        <taxon>Dimargaritales</taxon>
        <taxon>Dimargaritaceae</taxon>
        <taxon>Dispira</taxon>
    </lineage>
</organism>
<keyword evidence="12" id="KW-0472">Membrane</keyword>
<name>A0A9W8AU47_9FUNG</name>
<dbReference type="Pfam" id="PF00106">
    <property type="entry name" value="adh_short"/>
    <property type="match status" value="1"/>
</dbReference>
<comment type="function">
    <text evidence="10">Catalyzes the reduction of 3'-oxosphinganine (3-ketodihydrosphingosine/KDS) to sphinganine (dihydrosphingosine/DHS), the second step of de novo sphingolipid biosynthesis.</text>
</comment>
<dbReference type="EMBL" id="JANBPY010000465">
    <property type="protein sequence ID" value="KAJ1966724.1"/>
    <property type="molecule type" value="Genomic_DNA"/>
</dbReference>
<sequence>MEDWTSILITAGAVIGGFLTWYLVCAIQARRSVPPLDFQGKHCYVTGGSAGLGEQLAILLAEAGAHVTIVARNPERLAKVQAQVETHRVYADEQRIVVVSADVGNSQSCAEALQEATRKQGGVAPEYVFTCAGLSTPRLFLDYAPEEFEQTMNINYFGTVHTFQEAAKLMIKQGIRGRLVAVSSQAGLVGLPGYAEYAPTKAALRMLCETLYYELSIYGITTHCFLPANIRTPGFAREMETKPKITRVMDGDDEAIDPRTCAQHMLSGMAKGYPMIVSDPLGDLVRAVCKGLSPANNMALDTVYIAVGWFVAPLWRAITWRQAREFVKLEAQERRQQLQS</sequence>
<comment type="subcellular location">
    <subcellularLocation>
        <location evidence="1">Endoplasmic reticulum</location>
    </subcellularLocation>
</comment>
<evidence type="ECO:0000256" key="2">
    <source>
        <dbReference type="ARBA" id="ARBA00004760"/>
    </source>
</evidence>
<evidence type="ECO:0000313" key="14">
    <source>
        <dbReference type="Proteomes" id="UP001150925"/>
    </source>
</evidence>
<dbReference type="GO" id="GO:0006666">
    <property type="term" value="P:3-keto-sphinganine metabolic process"/>
    <property type="evidence" value="ECO:0007669"/>
    <property type="project" value="InterPro"/>
</dbReference>
<evidence type="ECO:0000256" key="12">
    <source>
        <dbReference type="SAM" id="Phobius"/>
    </source>
</evidence>
<dbReference type="SUPFAM" id="SSF51735">
    <property type="entry name" value="NAD(P)-binding Rossmann-fold domains"/>
    <property type="match status" value="1"/>
</dbReference>
<keyword evidence="6" id="KW-0746">Sphingolipid metabolism</keyword>
<keyword evidence="5" id="KW-0521">NADP</keyword>
<keyword evidence="7" id="KW-0560">Oxidoreductase</keyword>